<evidence type="ECO:0000256" key="1">
    <source>
        <dbReference type="SAM" id="Phobius"/>
    </source>
</evidence>
<dbReference type="RefSeq" id="WP_138237392.1">
    <property type="nucleotide sequence ID" value="NZ_CP185860.1"/>
</dbReference>
<keyword evidence="1" id="KW-0472">Membrane</keyword>
<feature type="transmembrane region" description="Helical" evidence="1">
    <location>
        <begin position="39"/>
        <end position="59"/>
    </location>
</feature>
<dbReference type="EMBL" id="VANI01000058">
    <property type="protein sequence ID" value="TLM72660.1"/>
    <property type="molecule type" value="Genomic_DNA"/>
</dbReference>
<feature type="transmembrane region" description="Helical" evidence="1">
    <location>
        <begin position="79"/>
        <end position="106"/>
    </location>
</feature>
<comment type="caution">
    <text evidence="2">The sequence shown here is derived from an EMBL/GenBank/DDBJ whole genome shotgun (WGS) entry which is preliminary data.</text>
</comment>
<proteinExistence type="predicted"/>
<reference evidence="2 3" key="1">
    <citation type="submission" date="2019-05" db="EMBL/GenBank/DDBJ databases">
        <title>Microbulbifer harenosus sp. nov., an alginate-degrading bacterium isolated from coastal sand.</title>
        <authorList>
            <person name="Huang H."/>
            <person name="Mo K."/>
            <person name="Bao S."/>
        </authorList>
    </citation>
    <scope>NUCLEOTIDE SEQUENCE [LARGE SCALE GENOMIC DNA]</scope>
    <source>
        <strain evidence="2 3">HB161719</strain>
    </source>
</reference>
<gene>
    <name evidence="2" type="ORF">FDY93_19330</name>
</gene>
<evidence type="ECO:0000313" key="2">
    <source>
        <dbReference type="EMBL" id="TLM72660.1"/>
    </source>
</evidence>
<evidence type="ECO:0008006" key="4">
    <source>
        <dbReference type="Google" id="ProtNLM"/>
    </source>
</evidence>
<dbReference type="Proteomes" id="UP000306791">
    <property type="component" value="Unassembled WGS sequence"/>
</dbReference>
<accession>A0ABY2UE40</accession>
<keyword evidence="3" id="KW-1185">Reference proteome</keyword>
<name>A0ABY2UE40_9GAMM</name>
<keyword evidence="1" id="KW-0812">Transmembrane</keyword>
<sequence>MYQYEFIQNMIRLIPVIMLLPSFLALLRFKWYLRLGAMFFLGWIVVAGSTLLFWEYSIMYAPNEEIKMDLAQRDGAPKVFGTLFGWVYGLIILFIFELTRLIYLGVRKVHNQLRQQGV</sequence>
<evidence type="ECO:0000313" key="3">
    <source>
        <dbReference type="Proteomes" id="UP000306791"/>
    </source>
</evidence>
<protein>
    <recommendedName>
        <fullName evidence="4">DUF4282 domain-containing protein</fullName>
    </recommendedName>
</protein>
<feature type="transmembrane region" description="Helical" evidence="1">
    <location>
        <begin position="6"/>
        <end position="27"/>
    </location>
</feature>
<keyword evidence="1" id="KW-1133">Transmembrane helix</keyword>
<organism evidence="2 3">
    <name type="scientific">Microbulbifer harenosus</name>
    <dbReference type="NCBI Taxonomy" id="2576840"/>
    <lineage>
        <taxon>Bacteria</taxon>
        <taxon>Pseudomonadati</taxon>
        <taxon>Pseudomonadota</taxon>
        <taxon>Gammaproteobacteria</taxon>
        <taxon>Cellvibrionales</taxon>
        <taxon>Microbulbiferaceae</taxon>
        <taxon>Microbulbifer</taxon>
    </lineage>
</organism>